<gene>
    <name evidence="4" type="ORF">SAY86_021079</name>
</gene>
<proteinExistence type="inferred from homology"/>
<evidence type="ECO:0000256" key="1">
    <source>
        <dbReference type="ARBA" id="ARBA00007626"/>
    </source>
</evidence>
<comment type="caution">
    <text evidence="4">The sequence shown here is derived from an EMBL/GenBank/DDBJ whole genome shotgun (WGS) entry which is preliminary data.</text>
</comment>
<dbReference type="InterPro" id="IPR002885">
    <property type="entry name" value="PPR_rpt"/>
</dbReference>
<feature type="repeat" description="PPR" evidence="3">
    <location>
        <begin position="291"/>
        <end position="325"/>
    </location>
</feature>
<accession>A0AAN7M9A7</accession>
<sequence>MATAKPVSPYRLSSLLRGEKDPRLALGLFLNPNQHASPEKPFRYSLLSYDLIVTKLARAKIFPEMELILQKLRDETDFTPKESFFCHVITSYGRARQPDEAMRTFESIPSFRCQRTVRSFNTLLNALLKCAEYERMMDFFHNMDKCVYPDACTYNILINACGKVGRLDYARNLFVEMPKRGVFPNVVTFGTLVYWLCENGMLEEAFRLKNEMVTDYRVHPNGHIYASLIKGVSLVGDLNKAFRLKDEMVRDRIQLDASIYNTLVNALFQAGRKDEVSGLLEEMRENGCGPDTVTYNAMINGLCREKDFGAAYKLLDEMAEKGSRPDVISFNVIIRELCKEGKLNEANDLFEDMPRRGCHPDVVSYRVLFDGLSEGLQFEEAALILDEMLFKGYPPRGSSVNSFVDSLCKEQRHELLVRVLSSLGKGNLIDTDAWVRAISAVCDSSKALFLDLLDHLIKGAQ</sequence>
<evidence type="ECO:0000256" key="2">
    <source>
        <dbReference type="ARBA" id="ARBA00022737"/>
    </source>
</evidence>
<keyword evidence="2" id="KW-0677">Repeat</keyword>
<dbReference type="Gene3D" id="1.25.40.10">
    <property type="entry name" value="Tetratricopeptide repeat domain"/>
    <property type="match status" value="3"/>
</dbReference>
<dbReference type="Pfam" id="PF13041">
    <property type="entry name" value="PPR_2"/>
    <property type="match status" value="3"/>
</dbReference>
<dbReference type="Proteomes" id="UP001346149">
    <property type="component" value="Unassembled WGS sequence"/>
</dbReference>
<reference evidence="4 5" key="1">
    <citation type="journal article" date="2023" name="Hortic Res">
        <title>Pangenome of water caltrop reveals structural variations and asymmetric subgenome divergence after allopolyploidization.</title>
        <authorList>
            <person name="Zhang X."/>
            <person name="Chen Y."/>
            <person name="Wang L."/>
            <person name="Yuan Y."/>
            <person name="Fang M."/>
            <person name="Shi L."/>
            <person name="Lu R."/>
            <person name="Comes H.P."/>
            <person name="Ma Y."/>
            <person name="Chen Y."/>
            <person name="Huang G."/>
            <person name="Zhou Y."/>
            <person name="Zheng Z."/>
            <person name="Qiu Y."/>
        </authorList>
    </citation>
    <scope>NUCLEOTIDE SEQUENCE [LARGE SCALE GENOMIC DNA]</scope>
    <source>
        <strain evidence="4">F231</strain>
    </source>
</reference>
<evidence type="ECO:0000256" key="3">
    <source>
        <dbReference type="PROSITE-ProRule" id="PRU00708"/>
    </source>
</evidence>
<dbReference type="EMBL" id="JAXQNO010000003">
    <property type="protein sequence ID" value="KAK4800592.1"/>
    <property type="molecule type" value="Genomic_DNA"/>
</dbReference>
<feature type="repeat" description="PPR" evidence="3">
    <location>
        <begin position="150"/>
        <end position="184"/>
    </location>
</feature>
<feature type="repeat" description="PPR" evidence="3">
    <location>
        <begin position="361"/>
        <end position="395"/>
    </location>
</feature>
<name>A0AAN7M9A7_TRANT</name>
<feature type="repeat" description="PPR" evidence="3">
    <location>
        <begin position="185"/>
        <end position="215"/>
    </location>
</feature>
<evidence type="ECO:0000313" key="5">
    <source>
        <dbReference type="Proteomes" id="UP001346149"/>
    </source>
</evidence>
<dbReference type="PANTHER" id="PTHR46128">
    <property type="entry name" value="MITOCHONDRIAL GROUP I INTRON SPLICING FACTOR CCM1"/>
    <property type="match status" value="1"/>
</dbReference>
<feature type="repeat" description="PPR" evidence="3">
    <location>
        <begin position="326"/>
        <end position="360"/>
    </location>
</feature>
<organism evidence="4 5">
    <name type="scientific">Trapa natans</name>
    <name type="common">Water chestnut</name>
    <dbReference type="NCBI Taxonomy" id="22666"/>
    <lineage>
        <taxon>Eukaryota</taxon>
        <taxon>Viridiplantae</taxon>
        <taxon>Streptophyta</taxon>
        <taxon>Embryophyta</taxon>
        <taxon>Tracheophyta</taxon>
        <taxon>Spermatophyta</taxon>
        <taxon>Magnoliopsida</taxon>
        <taxon>eudicotyledons</taxon>
        <taxon>Gunneridae</taxon>
        <taxon>Pentapetalae</taxon>
        <taxon>rosids</taxon>
        <taxon>malvids</taxon>
        <taxon>Myrtales</taxon>
        <taxon>Lythraceae</taxon>
        <taxon>Trapa</taxon>
    </lineage>
</organism>
<dbReference type="PROSITE" id="PS51375">
    <property type="entry name" value="PPR"/>
    <property type="match status" value="7"/>
</dbReference>
<keyword evidence="5" id="KW-1185">Reference proteome</keyword>
<dbReference type="Pfam" id="PF01535">
    <property type="entry name" value="PPR"/>
    <property type="match status" value="3"/>
</dbReference>
<feature type="repeat" description="PPR" evidence="3">
    <location>
        <begin position="256"/>
        <end position="290"/>
    </location>
</feature>
<dbReference type="AlphaFoldDB" id="A0AAN7M9A7"/>
<evidence type="ECO:0000313" key="4">
    <source>
        <dbReference type="EMBL" id="KAK4800592.1"/>
    </source>
</evidence>
<protein>
    <recommendedName>
        <fullName evidence="6">Pentatricopeptide repeat-containing protein</fullName>
    </recommendedName>
</protein>
<feature type="repeat" description="PPR" evidence="3">
    <location>
        <begin position="221"/>
        <end position="255"/>
    </location>
</feature>
<dbReference type="InterPro" id="IPR011990">
    <property type="entry name" value="TPR-like_helical_dom_sf"/>
</dbReference>
<dbReference type="PANTHER" id="PTHR46128:SF211">
    <property type="entry name" value="PENTACOTRIPEPTIDE-REPEAT REGION OF PRORP DOMAIN-CONTAINING PROTEIN"/>
    <property type="match status" value="1"/>
</dbReference>
<comment type="similarity">
    <text evidence="1">Belongs to the PPR family. P subfamily.</text>
</comment>
<evidence type="ECO:0008006" key="6">
    <source>
        <dbReference type="Google" id="ProtNLM"/>
    </source>
</evidence>
<dbReference type="InterPro" id="IPR050872">
    <property type="entry name" value="PPR_P_subfamily"/>
</dbReference>
<dbReference type="NCBIfam" id="TIGR00756">
    <property type="entry name" value="PPR"/>
    <property type="match status" value="6"/>
</dbReference>